<feature type="non-terminal residue" evidence="3">
    <location>
        <position position="1"/>
    </location>
</feature>
<dbReference type="Gene3D" id="1.10.10.60">
    <property type="entry name" value="Homeodomain-like"/>
    <property type="match status" value="1"/>
</dbReference>
<evidence type="ECO:0000313" key="3">
    <source>
        <dbReference type="EMBL" id="NDJ20050.1"/>
    </source>
</evidence>
<dbReference type="InterPro" id="IPR009057">
    <property type="entry name" value="Homeodomain-like_sf"/>
</dbReference>
<organism evidence="3 4">
    <name type="scientific">Myxacorys almedinensis A</name>
    <dbReference type="NCBI Taxonomy" id="2690445"/>
    <lineage>
        <taxon>Bacteria</taxon>
        <taxon>Bacillati</taxon>
        <taxon>Cyanobacteriota</taxon>
        <taxon>Cyanophyceae</taxon>
        <taxon>Leptolyngbyales</taxon>
        <taxon>Leptolyngbyaceae</taxon>
        <taxon>Myxacorys</taxon>
        <taxon>Myxacorys almedinensis</taxon>
    </lineage>
</organism>
<name>A0A8J7Z606_9CYAN</name>
<protein>
    <submittedName>
        <fullName evidence="3">Recombinase family protein</fullName>
    </submittedName>
</protein>
<dbReference type="Pfam" id="PF00239">
    <property type="entry name" value="Resolvase"/>
    <property type="match status" value="1"/>
</dbReference>
<dbReference type="EMBL" id="WVIE01000083">
    <property type="protein sequence ID" value="NDJ20050.1"/>
    <property type="molecule type" value="Genomic_DNA"/>
</dbReference>
<gene>
    <name evidence="3" type="ORF">GS601_22710</name>
</gene>
<accession>A0A8J7Z606</accession>
<dbReference type="InterPro" id="IPR036162">
    <property type="entry name" value="Resolvase-like_N_sf"/>
</dbReference>
<dbReference type="GO" id="GO:0000150">
    <property type="term" value="F:DNA strand exchange activity"/>
    <property type="evidence" value="ECO:0007669"/>
    <property type="project" value="InterPro"/>
</dbReference>
<evidence type="ECO:0000313" key="4">
    <source>
        <dbReference type="Proteomes" id="UP000646053"/>
    </source>
</evidence>
<dbReference type="SUPFAM" id="SSF53041">
    <property type="entry name" value="Resolvase-like"/>
    <property type="match status" value="1"/>
</dbReference>
<evidence type="ECO:0000259" key="2">
    <source>
        <dbReference type="PROSITE" id="PS51736"/>
    </source>
</evidence>
<reference evidence="3" key="1">
    <citation type="submission" date="2019-12" db="EMBL/GenBank/DDBJ databases">
        <title>High-Quality draft genome sequences of three cyanobacteria isolated from the limestone walls of the Old Cathedral of Coimbra.</title>
        <authorList>
            <person name="Tiago I."/>
            <person name="Soares F."/>
            <person name="Portugal A."/>
        </authorList>
    </citation>
    <scope>NUCLEOTIDE SEQUENCE</scope>
    <source>
        <strain evidence="3">A</strain>
    </source>
</reference>
<feature type="domain" description="Resolvase/invertase-type recombinase catalytic" evidence="2">
    <location>
        <begin position="1"/>
        <end position="93"/>
    </location>
</feature>
<dbReference type="InterPro" id="IPR006119">
    <property type="entry name" value="Resolv_N"/>
</dbReference>
<dbReference type="AlphaFoldDB" id="A0A8J7Z606"/>
<dbReference type="PROSITE" id="PS51736">
    <property type="entry name" value="RECOMBINASES_3"/>
    <property type="match status" value="1"/>
</dbReference>
<dbReference type="Gene3D" id="3.40.50.1390">
    <property type="entry name" value="Resolvase, N-terminal catalytic domain"/>
    <property type="match status" value="1"/>
</dbReference>
<dbReference type="SUPFAM" id="SSF46689">
    <property type="entry name" value="Homeodomain-like"/>
    <property type="match status" value="1"/>
</dbReference>
<dbReference type="Proteomes" id="UP000646053">
    <property type="component" value="Unassembled WGS sequence"/>
</dbReference>
<dbReference type="GO" id="GO:0003677">
    <property type="term" value="F:DNA binding"/>
    <property type="evidence" value="ECO:0007669"/>
    <property type="project" value="InterPro"/>
</dbReference>
<comment type="caution">
    <text evidence="3">The sequence shown here is derived from an EMBL/GenBank/DDBJ whole genome shotgun (WGS) entry which is preliminary data.</text>
</comment>
<sequence>IALLFSEAINPRPDNVLIVWRLDRVGKPLKQLLEFIVGLNDRAVAFKSLEEDLDTRNYDRAEMLRVLRVLVSYEQQVIREKTQMGLKRAKAKGKKAGRKPALTPQQIRIGKVLAADPTQTVEEICRSLKISQSTYYRYIHSKQQ</sequence>
<comment type="similarity">
    <text evidence="1">Belongs to the site-specific recombinase resolvase family.</text>
</comment>
<dbReference type="RefSeq" id="WP_238393472.1">
    <property type="nucleotide sequence ID" value="NZ_WVIE01000083.1"/>
</dbReference>
<proteinExistence type="inferred from homology"/>
<evidence type="ECO:0000256" key="1">
    <source>
        <dbReference type="ARBA" id="ARBA00009913"/>
    </source>
</evidence>
<keyword evidence="4" id="KW-1185">Reference proteome</keyword>